<dbReference type="EMBL" id="CP036263">
    <property type="protein sequence ID" value="QDS98025.1"/>
    <property type="molecule type" value="Genomic_DNA"/>
</dbReference>
<evidence type="ECO:0008006" key="4">
    <source>
        <dbReference type="Google" id="ProtNLM"/>
    </source>
</evidence>
<keyword evidence="1" id="KW-0812">Transmembrane</keyword>
<dbReference type="Proteomes" id="UP000319852">
    <property type="component" value="Chromosome"/>
</dbReference>
<accession>A0A517MT14</accession>
<dbReference type="AlphaFoldDB" id="A0A517MT14"/>
<dbReference type="SUPFAM" id="SSF54523">
    <property type="entry name" value="Pili subunits"/>
    <property type="match status" value="1"/>
</dbReference>
<keyword evidence="3" id="KW-1185">Reference proteome</keyword>
<organism evidence="2 3">
    <name type="scientific">Adhaeretor mobilis</name>
    <dbReference type="NCBI Taxonomy" id="1930276"/>
    <lineage>
        <taxon>Bacteria</taxon>
        <taxon>Pseudomonadati</taxon>
        <taxon>Planctomycetota</taxon>
        <taxon>Planctomycetia</taxon>
        <taxon>Pirellulales</taxon>
        <taxon>Lacipirellulaceae</taxon>
        <taxon>Adhaeretor</taxon>
    </lineage>
</organism>
<dbReference type="NCBIfam" id="TIGR02532">
    <property type="entry name" value="IV_pilin_GFxxxE"/>
    <property type="match status" value="1"/>
</dbReference>
<dbReference type="InterPro" id="IPR012902">
    <property type="entry name" value="N_methyl_site"/>
</dbReference>
<feature type="transmembrane region" description="Helical" evidence="1">
    <location>
        <begin position="35"/>
        <end position="63"/>
    </location>
</feature>
<gene>
    <name evidence="2" type="ORF">HG15A2_12950</name>
</gene>
<proteinExistence type="predicted"/>
<dbReference type="RefSeq" id="WP_145058878.1">
    <property type="nucleotide sequence ID" value="NZ_CP036263.1"/>
</dbReference>
<dbReference type="Gene3D" id="3.30.700.10">
    <property type="entry name" value="Glycoprotein, Type 4 Pilin"/>
    <property type="match status" value="1"/>
</dbReference>
<sequence length="372" mass="40370">MIIQGGRWKAKGGGVAVRARSNRGFPLPPSPLRPAVTLIELMITMAIISILAAALLGASNAAFESARHARTKSIITKIDGLLMERYQSYTTRRVNVQYVGGPYSGRDQASARLLAIRSLMKLEMPDRWSDILGPSSSFGATVQSTPPGSAVAPVTKSYPLPLQSGGFGMFSTDYPAITSTYLRRYNSLNSSDLDAVVQNQGAECLFMVIMYATGEGEARTLFSEQDIADTDGDGAPEFIDGWGQPISWLRWPTGYAERSTVMTSLNNSMFSLPTQDAEAKAHRADVDHDPFDPFRRDRVVSSPQNYLQDENPAFRLVPLIYSSGADGESGINSKTDDYIASLDPYEPGSGTFVGTPDGDVFIDNITNHDGDD</sequence>
<dbReference type="Pfam" id="PF07963">
    <property type="entry name" value="N_methyl"/>
    <property type="match status" value="1"/>
</dbReference>
<evidence type="ECO:0000256" key="1">
    <source>
        <dbReference type="SAM" id="Phobius"/>
    </source>
</evidence>
<keyword evidence="1" id="KW-1133">Transmembrane helix</keyword>
<protein>
    <recommendedName>
        <fullName evidence="4">Type II secretion system protein</fullName>
    </recommendedName>
</protein>
<evidence type="ECO:0000313" key="2">
    <source>
        <dbReference type="EMBL" id="QDS98025.1"/>
    </source>
</evidence>
<dbReference type="InterPro" id="IPR045584">
    <property type="entry name" value="Pilin-like"/>
</dbReference>
<name>A0A517MT14_9BACT</name>
<dbReference type="OrthoDB" id="253619at2"/>
<reference evidence="2 3" key="1">
    <citation type="submission" date="2019-02" db="EMBL/GenBank/DDBJ databases">
        <title>Deep-cultivation of Planctomycetes and their phenomic and genomic characterization uncovers novel biology.</title>
        <authorList>
            <person name="Wiegand S."/>
            <person name="Jogler M."/>
            <person name="Boedeker C."/>
            <person name="Pinto D."/>
            <person name="Vollmers J."/>
            <person name="Rivas-Marin E."/>
            <person name="Kohn T."/>
            <person name="Peeters S.H."/>
            <person name="Heuer A."/>
            <person name="Rast P."/>
            <person name="Oberbeckmann S."/>
            <person name="Bunk B."/>
            <person name="Jeske O."/>
            <person name="Meyerdierks A."/>
            <person name="Storesund J.E."/>
            <person name="Kallscheuer N."/>
            <person name="Luecker S."/>
            <person name="Lage O.M."/>
            <person name="Pohl T."/>
            <person name="Merkel B.J."/>
            <person name="Hornburger P."/>
            <person name="Mueller R.-W."/>
            <person name="Bruemmer F."/>
            <person name="Labrenz M."/>
            <person name="Spormann A.M."/>
            <person name="Op den Camp H."/>
            <person name="Overmann J."/>
            <person name="Amann R."/>
            <person name="Jetten M.S.M."/>
            <person name="Mascher T."/>
            <person name="Medema M.H."/>
            <person name="Devos D.P."/>
            <person name="Kaster A.-K."/>
            <person name="Ovreas L."/>
            <person name="Rohde M."/>
            <person name="Galperin M.Y."/>
            <person name="Jogler C."/>
        </authorList>
    </citation>
    <scope>NUCLEOTIDE SEQUENCE [LARGE SCALE GENOMIC DNA]</scope>
    <source>
        <strain evidence="2 3">HG15A2</strain>
    </source>
</reference>
<evidence type="ECO:0000313" key="3">
    <source>
        <dbReference type="Proteomes" id="UP000319852"/>
    </source>
</evidence>
<keyword evidence="1" id="KW-0472">Membrane</keyword>
<dbReference type="KEGG" id="amob:HG15A2_12950"/>